<name>A0A918KFY7_9PROT</name>
<sequence>MSTITLINQSFFTIHTIIAVFAAYGENLPNDGLDRVYAGFSESVINGGIIGLKVNPLR</sequence>
<dbReference type="RefSeq" id="WP_189581195.1">
    <property type="nucleotide sequence ID" value="NZ_BMYV01000001.1"/>
</dbReference>
<protein>
    <submittedName>
        <fullName evidence="1">Uncharacterized protein</fullName>
    </submittedName>
</protein>
<dbReference type="EMBL" id="BMYV01000001">
    <property type="protein sequence ID" value="GGX59409.1"/>
    <property type="molecule type" value="Genomic_DNA"/>
</dbReference>
<proteinExistence type="predicted"/>
<dbReference type="Proteomes" id="UP000600865">
    <property type="component" value="Unassembled WGS sequence"/>
</dbReference>
<dbReference type="AlphaFoldDB" id="A0A918KFY7"/>
<evidence type="ECO:0000313" key="2">
    <source>
        <dbReference type="Proteomes" id="UP000600865"/>
    </source>
</evidence>
<keyword evidence="2" id="KW-1185">Reference proteome</keyword>
<gene>
    <name evidence="1" type="ORF">GCM10011309_06410</name>
</gene>
<organism evidence="1 2">
    <name type="scientific">Litorimonas cladophorae</name>
    <dbReference type="NCBI Taxonomy" id="1220491"/>
    <lineage>
        <taxon>Bacteria</taxon>
        <taxon>Pseudomonadati</taxon>
        <taxon>Pseudomonadota</taxon>
        <taxon>Alphaproteobacteria</taxon>
        <taxon>Maricaulales</taxon>
        <taxon>Robiginitomaculaceae</taxon>
    </lineage>
</organism>
<comment type="caution">
    <text evidence="1">The sequence shown here is derived from an EMBL/GenBank/DDBJ whole genome shotgun (WGS) entry which is preliminary data.</text>
</comment>
<accession>A0A918KFY7</accession>
<reference evidence="1 2" key="1">
    <citation type="journal article" date="2014" name="Int. J. Syst. Evol. Microbiol.">
        <title>Complete genome sequence of Corynebacterium casei LMG S-19264T (=DSM 44701T), isolated from a smear-ripened cheese.</title>
        <authorList>
            <consortium name="US DOE Joint Genome Institute (JGI-PGF)"/>
            <person name="Walter F."/>
            <person name="Albersmeier A."/>
            <person name="Kalinowski J."/>
            <person name="Ruckert C."/>
        </authorList>
    </citation>
    <scope>NUCLEOTIDE SEQUENCE [LARGE SCALE GENOMIC DNA]</scope>
    <source>
        <strain evidence="1 2">KCTC 23968</strain>
    </source>
</reference>
<evidence type="ECO:0000313" key="1">
    <source>
        <dbReference type="EMBL" id="GGX59409.1"/>
    </source>
</evidence>